<feature type="region of interest" description="Disordered" evidence="1">
    <location>
        <begin position="58"/>
        <end position="102"/>
    </location>
</feature>
<dbReference type="AlphaFoldDB" id="A0A8J4YD76"/>
<dbReference type="EMBL" id="JACEEZ010014911">
    <property type="protein sequence ID" value="KAG0719180.1"/>
    <property type="molecule type" value="Genomic_DNA"/>
</dbReference>
<feature type="compositionally biased region" description="Gly residues" evidence="1">
    <location>
        <begin position="64"/>
        <end position="77"/>
    </location>
</feature>
<name>A0A8J4YD76_CHIOP</name>
<accession>A0A8J4YD76</accession>
<dbReference type="OrthoDB" id="8053568at2759"/>
<feature type="compositionally biased region" description="Basic residues" evidence="1">
    <location>
        <begin position="84"/>
        <end position="99"/>
    </location>
</feature>
<evidence type="ECO:0000313" key="2">
    <source>
        <dbReference type="EMBL" id="KAG0719180.1"/>
    </source>
</evidence>
<evidence type="ECO:0000256" key="1">
    <source>
        <dbReference type="SAM" id="MobiDB-lite"/>
    </source>
</evidence>
<protein>
    <submittedName>
        <fullName evidence="2">Uncharacterized protein</fullName>
    </submittedName>
</protein>
<evidence type="ECO:0000313" key="3">
    <source>
        <dbReference type="Proteomes" id="UP000770661"/>
    </source>
</evidence>
<gene>
    <name evidence="2" type="ORF">GWK47_051033</name>
</gene>
<dbReference type="Proteomes" id="UP000770661">
    <property type="component" value="Unassembled WGS sequence"/>
</dbReference>
<proteinExistence type="predicted"/>
<keyword evidence="3" id="KW-1185">Reference proteome</keyword>
<sequence length="169" mass="18607">MASKIREEFRSGTPLVVHWDGKLVMDLTTKEHVDRLPIIISGIGAPNCSPSPSWAVAREREHGGSGGLGPGDMGSRGSGSRDVLRHHGIQHRPQKRGLCPHRTEMGKRPAAFRLSSHILELVVHAVFVRVLGCSSSPEHLLFKRFQTSWESIDREDFGTGIMVEEVATV</sequence>
<organism evidence="2 3">
    <name type="scientific">Chionoecetes opilio</name>
    <name type="common">Atlantic snow crab</name>
    <name type="synonym">Cancer opilio</name>
    <dbReference type="NCBI Taxonomy" id="41210"/>
    <lineage>
        <taxon>Eukaryota</taxon>
        <taxon>Metazoa</taxon>
        <taxon>Ecdysozoa</taxon>
        <taxon>Arthropoda</taxon>
        <taxon>Crustacea</taxon>
        <taxon>Multicrustacea</taxon>
        <taxon>Malacostraca</taxon>
        <taxon>Eumalacostraca</taxon>
        <taxon>Eucarida</taxon>
        <taxon>Decapoda</taxon>
        <taxon>Pleocyemata</taxon>
        <taxon>Brachyura</taxon>
        <taxon>Eubrachyura</taxon>
        <taxon>Majoidea</taxon>
        <taxon>Majidae</taxon>
        <taxon>Chionoecetes</taxon>
    </lineage>
</organism>
<comment type="caution">
    <text evidence="2">The sequence shown here is derived from an EMBL/GenBank/DDBJ whole genome shotgun (WGS) entry which is preliminary data.</text>
</comment>
<reference evidence="2" key="1">
    <citation type="submission" date="2020-07" db="EMBL/GenBank/DDBJ databases">
        <title>The High-quality genome of the commercially important snow crab, Chionoecetes opilio.</title>
        <authorList>
            <person name="Jeong J.-H."/>
            <person name="Ryu S."/>
        </authorList>
    </citation>
    <scope>NUCLEOTIDE SEQUENCE</scope>
    <source>
        <strain evidence="2">MADBK_172401_WGS</strain>
        <tissue evidence="2">Digestive gland</tissue>
    </source>
</reference>